<proteinExistence type="predicted"/>
<keyword evidence="2" id="KW-1185">Reference proteome</keyword>
<comment type="caution">
    <text evidence="1">The sequence shown here is derived from an EMBL/GenBank/DDBJ whole genome shotgun (WGS) entry which is preliminary data.</text>
</comment>
<dbReference type="Proteomes" id="UP000188637">
    <property type="component" value="Unassembled WGS sequence"/>
</dbReference>
<name>A0ACC8XAP0_9FIRM</name>
<evidence type="ECO:0000313" key="2">
    <source>
        <dbReference type="Proteomes" id="UP000188637"/>
    </source>
</evidence>
<evidence type="ECO:0000313" key="1">
    <source>
        <dbReference type="EMBL" id="ONI39501.1"/>
    </source>
</evidence>
<protein>
    <submittedName>
        <fullName evidence="1">Uncharacterized protein</fullName>
    </submittedName>
</protein>
<gene>
    <name evidence="1" type="ORF">AN640_01775</name>
</gene>
<accession>A0ACC8XAP0</accession>
<reference evidence="1" key="1">
    <citation type="submission" date="2016-08" db="EMBL/GenBank/DDBJ databases">
        <authorList>
            <person name="Ngugi D.K."/>
            <person name="Miyake S."/>
            <person name="Stingl U."/>
        </authorList>
    </citation>
    <scope>NUCLEOTIDE SEQUENCE</scope>
    <source>
        <strain evidence="1">SCG-D08WGA-EpuloA1</strain>
    </source>
</reference>
<sequence length="99" mass="11264">MKITISLLSLFILIVGCIFLQIFLSKQQNKWLGRILPIITFSFSVLMTIICLLSFMAGTPILQVLIVLLLVFVLHNIPTIILCVIYKVCRKKMSVNIQL</sequence>
<organism evidence="1 2">
    <name type="scientific">Candidatus Epulonipiscium fishelsonii</name>
    <dbReference type="NCBI Taxonomy" id="77094"/>
    <lineage>
        <taxon>Bacteria</taxon>
        <taxon>Bacillati</taxon>
        <taxon>Bacillota</taxon>
        <taxon>Clostridia</taxon>
        <taxon>Lachnospirales</taxon>
        <taxon>Lachnospiraceae</taxon>
        <taxon>Candidatus Epulonipiscium</taxon>
    </lineage>
</organism>
<dbReference type="EMBL" id="LJHD01000261">
    <property type="protein sequence ID" value="ONI39501.1"/>
    <property type="molecule type" value="Genomic_DNA"/>
</dbReference>